<feature type="repeat" description="ANK" evidence="3">
    <location>
        <begin position="331"/>
        <end position="356"/>
    </location>
</feature>
<sequence>MPQADNTAHLPAIATVSPPSACQPEPPGAAEEVPTNTSLSLRPSLSWNSIRSSLNLSERTTAQLGWAVAFLSVLFTVVALSPAFKSQDMTEKALKLAEWTALKDYIEECREEIAAGSQSQACLKAINAKLPPPPYVKPGIRDRIRRTILKGRQELNGTHRGLQVEYREVDIPKVIQGLVLIIVILTLCIFVFLGVEFNQSHLMRRTKSGHEIERDREETLDSSNTFGQRAEAKSTAAMRHPRLSTEASLRHRQVRTHPIYRYASLEEAIHHEDIAEIRMRLRNGEDVNEHWPYLIYRLATTPQSTKTAKRLEIARLCLDFGADINARKAWNGQSALNIAIHFGNVDVAKLLIANGATTWSLSSDTNLTALHHCVRLAATGLSRDAQSIMTMLFDYGAKANQADRLGETPLHKLLLEAWFLRDEQQVIEKLYPVALILIENGACIPETIKEKHRVGNPLWDVIQAAIREREWPEPDALNSGAKDA</sequence>
<dbReference type="Pfam" id="PF12796">
    <property type="entry name" value="Ank_2"/>
    <property type="match status" value="1"/>
</dbReference>
<dbReference type="PANTHER" id="PTHR24134:SF9">
    <property type="entry name" value="ANKYRIN REPEAT AND SOCS BOX PROTEIN 8"/>
    <property type="match status" value="1"/>
</dbReference>
<evidence type="ECO:0000313" key="7">
    <source>
        <dbReference type="Proteomes" id="UP000240883"/>
    </source>
</evidence>
<feature type="transmembrane region" description="Helical" evidence="5">
    <location>
        <begin position="174"/>
        <end position="195"/>
    </location>
</feature>
<feature type="transmembrane region" description="Helical" evidence="5">
    <location>
        <begin position="64"/>
        <end position="84"/>
    </location>
</feature>
<keyword evidence="5" id="KW-1133">Transmembrane helix</keyword>
<name>A0A2T2NC84_CORCC</name>
<evidence type="ECO:0000256" key="3">
    <source>
        <dbReference type="PROSITE-ProRule" id="PRU00023"/>
    </source>
</evidence>
<dbReference type="Proteomes" id="UP000240883">
    <property type="component" value="Unassembled WGS sequence"/>
</dbReference>
<dbReference type="SMART" id="SM00248">
    <property type="entry name" value="ANK"/>
    <property type="match status" value="4"/>
</dbReference>
<dbReference type="EMBL" id="KZ678140">
    <property type="protein sequence ID" value="PSN62999.1"/>
    <property type="molecule type" value="Genomic_DNA"/>
</dbReference>
<dbReference type="SUPFAM" id="SSF48403">
    <property type="entry name" value="Ankyrin repeat"/>
    <property type="match status" value="1"/>
</dbReference>
<evidence type="ECO:0000256" key="1">
    <source>
        <dbReference type="ARBA" id="ARBA00022737"/>
    </source>
</evidence>
<keyword evidence="5" id="KW-0812">Transmembrane</keyword>
<reference evidence="6 7" key="1">
    <citation type="journal article" date="2018" name="Front. Microbiol.">
        <title>Genome-Wide Analysis of Corynespora cassiicola Leaf Fall Disease Putative Effectors.</title>
        <authorList>
            <person name="Lopez D."/>
            <person name="Ribeiro S."/>
            <person name="Label P."/>
            <person name="Fumanal B."/>
            <person name="Venisse J.S."/>
            <person name="Kohler A."/>
            <person name="de Oliveira R.R."/>
            <person name="Labutti K."/>
            <person name="Lipzen A."/>
            <person name="Lail K."/>
            <person name="Bauer D."/>
            <person name="Ohm R.A."/>
            <person name="Barry K.W."/>
            <person name="Spatafora J."/>
            <person name="Grigoriev I.V."/>
            <person name="Martin F.M."/>
            <person name="Pujade-Renaud V."/>
        </authorList>
    </citation>
    <scope>NUCLEOTIDE SEQUENCE [LARGE SCALE GENOMIC DNA]</scope>
    <source>
        <strain evidence="6 7">Philippines</strain>
    </source>
</reference>
<dbReference type="Gene3D" id="1.25.40.20">
    <property type="entry name" value="Ankyrin repeat-containing domain"/>
    <property type="match status" value="1"/>
</dbReference>
<dbReference type="InterPro" id="IPR036770">
    <property type="entry name" value="Ankyrin_rpt-contain_sf"/>
</dbReference>
<keyword evidence="2 3" id="KW-0040">ANK repeat</keyword>
<evidence type="ECO:0000256" key="2">
    <source>
        <dbReference type="ARBA" id="ARBA00023043"/>
    </source>
</evidence>
<evidence type="ECO:0000313" key="6">
    <source>
        <dbReference type="EMBL" id="PSN62999.1"/>
    </source>
</evidence>
<evidence type="ECO:0000256" key="5">
    <source>
        <dbReference type="SAM" id="Phobius"/>
    </source>
</evidence>
<organism evidence="6 7">
    <name type="scientific">Corynespora cassiicola Philippines</name>
    <dbReference type="NCBI Taxonomy" id="1448308"/>
    <lineage>
        <taxon>Eukaryota</taxon>
        <taxon>Fungi</taxon>
        <taxon>Dikarya</taxon>
        <taxon>Ascomycota</taxon>
        <taxon>Pezizomycotina</taxon>
        <taxon>Dothideomycetes</taxon>
        <taxon>Pleosporomycetidae</taxon>
        <taxon>Pleosporales</taxon>
        <taxon>Corynesporascaceae</taxon>
        <taxon>Corynespora</taxon>
    </lineage>
</organism>
<dbReference type="PANTHER" id="PTHR24134">
    <property type="entry name" value="ANKYRIN REPEAT-CONTAINING PROTEIN DDB_G0279043"/>
    <property type="match status" value="1"/>
</dbReference>
<keyword evidence="5" id="KW-0472">Membrane</keyword>
<evidence type="ECO:0000256" key="4">
    <source>
        <dbReference type="SAM" id="MobiDB-lite"/>
    </source>
</evidence>
<dbReference type="AlphaFoldDB" id="A0A2T2NC84"/>
<proteinExistence type="predicted"/>
<keyword evidence="1" id="KW-0677">Repeat</keyword>
<dbReference type="STRING" id="1448308.A0A2T2NC84"/>
<feature type="region of interest" description="Disordered" evidence="4">
    <location>
        <begin position="1"/>
        <end position="37"/>
    </location>
</feature>
<dbReference type="PROSITE" id="PS50088">
    <property type="entry name" value="ANK_REPEAT"/>
    <property type="match status" value="1"/>
</dbReference>
<protein>
    <submittedName>
        <fullName evidence="6">Ankyrin</fullName>
    </submittedName>
</protein>
<accession>A0A2T2NC84</accession>
<dbReference type="OrthoDB" id="194358at2759"/>
<dbReference type="InterPro" id="IPR002110">
    <property type="entry name" value="Ankyrin_rpt"/>
</dbReference>
<gene>
    <name evidence="6" type="ORF">BS50DRAFT_576832</name>
</gene>
<dbReference type="PROSITE" id="PS50297">
    <property type="entry name" value="ANK_REP_REGION"/>
    <property type="match status" value="1"/>
</dbReference>
<keyword evidence="7" id="KW-1185">Reference proteome</keyword>